<dbReference type="AlphaFoldDB" id="A0A381ULE3"/>
<name>A0A381ULE3_9ZZZZ</name>
<accession>A0A381ULE3</accession>
<gene>
    <name evidence="1" type="ORF">METZ01_LOCUS80457</name>
</gene>
<dbReference type="EMBL" id="UINC01006450">
    <property type="protein sequence ID" value="SVA27603.1"/>
    <property type="molecule type" value="Genomic_DNA"/>
</dbReference>
<organism evidence="1">
    <name type="scientific">marine metagenome</name>
    <dbReference type="NCBI Taxonomy" id="408172"/>
    <lineage>
        <taxon>unclassified sequences</taxon>
        <taxon>metagenomes</taxon>
        <taxon>ecological metagenomes</taxon>
    </lineage>
</organism>
<protein>
    <submittedName>
        <fullName evidence="1">Uncharacterized protein</fullName>
    </submittedName>
</protein>
<proteinExistence type="predicted"/>
<reference evidence="1" key="1">
    <citation type="submission" date="2018-05" db="EMBL/GenBank/DDBJ databases">
        <authorList>
            <person name="Lanie J.A."/>
            <person name="Ng W.-L."/>
            <person name="Kazmierczak K.M."/>
            <person name="Andrzejewski T.M."/>
            <person name="Davidsen T.M."/>
            <person name="Wayne K.J."/>
            <person name="Tettelin H."/>
            <person name="Glass J.I."/>
            <person name="Rusch D."/>
            <person name="Podicherti R."/>
            <person name="Tsui H.-C.T."/>
            <person name="Winkler M.E."/>
        </authorList>
    </citation>
    <scope>NUCLEOTIDE SEQUENCE</scope>
</reference>
<evidence type="ECO:0000313" key="1">
    <source>
        <dbReference type="EMBL" id="SVA27603.1"/>
    </source>
</evidence>
<sequence length="39" mass="3870">MITAAGAVPSRSSSSMIALEELDPTAPGIASTIPAIFVP</sequence>